<feature type="compositionally biased region" description="Low complexity" evidence="1">
    <location>
        <begin position="38"/>
        <end position="52"/>
    </location>
</feature>
<evidence type="ECO:0000256" key="1">
    <source>
        <dbReference type="SAM" id="MobiDB-lite"/>
    </source>
</evidence>
<evidence type="ECO:0000313" key="3">
    <source>
        <dbReference type="Proteomes" id="UP000646244"/>
    </source>
</evidence>
<dbReference type="AlphaFoldDB" id="A0A918TH97"/>
<protein>
    <submittedName>
        <fullName evidence="2">Uncharacterized protein</fullName>
    </submittedName>
</protein>
<dbReference type="EMBL" id="BMVB01000006">
    <property type="protein sequence ID" value="GHC47792.1"/>
    <property type="molecule type" value="Genomic_DNA"/>
</dbReference>
<sequence length="127" mass="12781">MVPHATAAKTTQASPRPTDATVPDAAEGPAGDEVTGCAVTDEPPVDDAAAVEDATRAGAPVGEAAMDDGTPDDDAVGDAVDAAVDDAVVDEAPDDDDAPVDGPPEEGQAGREEWCTTVLPRKTWMIA</sequence>
<proteinExistence type="predicted"/>
<feature type="compositionally biased region" description="Acidic residues" evidence="1">
    <location>
        <begin position="65"/>
        <end position="76"/>
    </location>
</feature>
<gene>
    <name evidence="2" type="ORF">GCM10010507_24230</name>
</gene>
<accession>A0A918TH97</accession>
<reference evidence="2" key="1">
    <citation type="journal article" date="2014" name="Int. J. Syst. Evol. Microbiol.">
        <title>Complete genome sequence of Corynebacterium casei LMG S-19264T (=DSM 44701T), isolated from a smear-ripened cheese.</title>
        <authorList>
            <consortium name="US DOE Joint Genome Institute (JGI-PGF)"/>
            <person name="Walter F."/>
            <person name="Albersmeier A."/>
            <person name="Kalinowski J."/>
            <person name="Ruckert C."/>
        </authorList>
    </citation>
    <scope>NUCLEOTIDE SEQUENCE</scope>
    <source>
        <strain evidence="2">JCM 4633</strain>
    </source>
</reference>
<dbReference type="Proteomes" id="UP000646244">
    <property type="component" value="Unassembled WGS sequence"/>
</dbReference>
<organism evidence="2 3">
    <name type="scientific">Streptomyces cinnamoneus</name>
    <name type="common">Streptoverticillium cinnamoneum</name>
    <dbReference type="NCBI Taxonomy" id="53446"/>
    <lineage>
        <taxon>Bacteria</taxon>
        <taxon>Bacillati</taxon>
        <taxon>Actinomycetota</taxon>
        <taxon>Actinomycetes</taxon>
        <taxon>Kitasatosporales</taxon>
        <taxon>Streptomycetaceae</taxon>
        <taxon>Streptomyces</taxon>
        <taxon>Streptomyces cinnamoneus group</taxon>
    </lineage>
</organism>
<feature type="compositionally biased region" description="Acidic residues" evidence="1">
    <location>
        <begin position="83"/>
        <end position="99"/>
    </location>
</feature>
<evidence type="ECO:0000313" key="2">
    <source>
        <dbReference type="EMBL" id="GHC47792.1"/>
    </source>
</evidence>
<name>A0A918TH97_STRCJ</name>
<reference evidence="2" key="2">
    <citation type="submission" date="2020-09" db="EMBL/GenBank/DDBJ databases">
        <authorList>
            <person name="Sun Q."/>
            <person name="Ohkuma M."/>
        </authorList>
    </citation>
    <scope>NUCLEOTIDE SEQUENCE</scope>
    <source>
        <strain evidence="2">JCM 4633</strain>
    </source>
</reference>
<feature type="region of interest" description="Disordered" evidence="1">
    <location>
        <begin position="1"/>
        <end position="112"/>
    </location>
</feature>
<comment type="caution">
    <text evidence="2">The sequence shown here is derived from an EMBL/GenBank/DDBJ whole genome shotgun (WGS) entry which is preliminary data.</text>
</comment>